<protein>
    <recommendedName>
        <fullName evidence="4">DEUBAD domain-containing protein</fullName>
    </recommendedName>
</protein>
<dbReference type="PROSITE" id="PS51916">
    <property type="entry name" value="DEUBAD"/>
    <property type="match status" value="1"/>
</dbReference>
<feature type="region of interest" description="Disordered" evidence="3">
    <location>
        <begin position="472"/>
        <end position="499"/>
    </location>
</feature>
<feature type="compositionally biased region" description="Polar residues" evidence="3">
    <location>
        <begin position="477"/>
        <end position="499"/>
    </location>
</feature>
<dbReference type="Pfam" id="PF25793">
    <property type="entry name" value="WHD_2nd_NFRKB"/>
    <property type="match status" value="1"/>
</dbReference>
<keyword evidence="2" id="KW-0539">Nucleus</keyword>
<evidence type="ECO:0000256" key="2">
    <source>
        <dbReference type="ARBA" id="ARBA00023242"/>
    </source>
</evidence>
<evidence type="ECO:0000313" key="5">
    <source>
        <dbReference type="EMBL" id="CAG7834909.1"/>
    </source>
</evidence>
<organism evidence="5 6">
    <name type="scientific">Allacma fusca</name>
    <dbReference type="NCBI Taxonomy" id="39272"/>
    <lineage>
        <taxon>Eukaryota</taxon>
        <taxon>Metazoa</taxon>
        <taxon>Ecdysozoa</taxon>
        <taxon>Arthropoda</taxon>
        <taxon>Hexapoda</taxon>
        <taxon>Collembola</taxon>
        <taxon>Symphypleona</taxon>
        <taxon>Sminthuridae</taxon>
        <taxon>Allacma</taxon>
    </lineage>
</organism>
<dbReference type="EMBL" id="CAJVCH010570435">
    <property type="protein sequence ID" value="CAG7834909.1"/>
    <property type="molecule type" value="Genomic_DNA"/>
</dbReference>
<keyword evidence="6" id="KW-1185">Reference proteome</keyword>
<evidence type="ECO:0000259" key="4">
    <source>
        <dbReference type="PROSITE" id="PS51916"/>
    </source>
</evidence>
<feature type="compositionally biased region" description="Polar residues" evidence="3">
    <location>
        <begin position="143"/>
        <end position="152"/>
    </location>
</feature>
<name>A0A8J2LKN2_9HEXA</name>
<comment type="caution">
    <text evidence="5">The sequence shown here is derived from an EMBL/GenBank/DDBJ whole genome shotgun (WGS) entry which is preliminary data.</text>
</comment>
<feature type="compositionally biased region" description="Low complexity" evidence="3">
    <location>
        <begin position="366"/>
        <end position="387"/>
    </location>
</feature>
<dbReference type="InterPro" id="IPR057748">
    <property type="entry name" value="NFRKB_WH_2"/>
</dbReference>
<feature type="compositionally biased region" description="Acidic residues" evidence="3">
    <location>
        <begin position="986"/>
        <end position="1004"/>
    </location>
</feature>
<reference evidence="5" key="1">
    <citation type="submission" date="2021-06" db="EMBL/GenBank/DDBJ databases">
        <authorList>
            <person name="Hodson N. C."/>
            <person name="Mongue J. A."/>
            <person name="Jaron S. K."/>
        </authorList>
    </citation>
    <scope>NUCLEOTIDE SEQUENCE</scope>
</reference>
<feature type="region of interest" description="Disordered" evidence="3">
    <location>
        <begin position="985"/>
        <end position="1040"/>
    </location>
</feature>
<dbReference type="InterPro" id="IPR044867">
    <property type="entry name" value="DEUBAD_dom"/>
</dbReference>
<dbReference type="OrthoDB" id="70874at2759"/>
<evidence type="ECO:0000313" key="6">
    <source>
        <dbReference type="Proteomes" id="UP000708208"/>
    </source>
</evidence>
<comment type="subcellular location">
    <subcellularLocation>
        <location evidence="1">Nucleus</location>
    </subcellularLocation>
</comment>
<feature type="compositionally biased region" description="Low complexity" evidence="3">
    <location>
        <begin position="1206"/>
        <end position="1221"/>
    </location>
</feature>
<dbReference type="Proteomes" id="UP000708208">
    <property type="component" value="Unassembled WGS sequence"/>
</dbReference>
<feature type="region of interest" description="Disordered" evidence="3">
    <location>
        <begin position="1279"/>
        <end position="1305"/>
    </location>
</feature>
<dbReference type="CDD" id="cd21865">
    <property type="entry name" value="DEUBAD_NFRKB"/>
    <property type="match status" value="1"/>
</dbReference>
<feature type="region of interest" description="Disordered" evidence="3">
    <location>
        <begin position="1765"/>
        <end position="1784"/>
    </location>
</feature>
<feature type="region of interest" description="Disordered" evidence="3">
    <location>
        <begin position="143"/>
        <end position="164"/>
    </location>
</feature>
<sequence>MDGIDLEYVSIGKWNSSIPSEICMNKDVFNEIFSTETWYKVLMPDQRERILHHLPQDVLETSGAAQQTMEDLLARTLNRFEGNPLDTFFTQLEQGRYDPNVVQTKRALYKAWKKDAIRKRKKYHVKLLQDIIVSRERLIQQKELTANKSNTPSSSSASSTSSMVSSSKATDGIYLNNQSVASQSPTSDPKAQVKSNIESLVDKRYREEIASINRQAGFFSSSEDESPPKKAAKLTKKSFTKSKAKVAKSSASSSNKMLKSVLSDVVIPEPPLNTTPLTTAAVPRPATSQQQINVKIPTTAATVPAPLRVNREEQTAAQMAKFPKILPAPIVTLALTPTPSVSTIPSSPLLASLTSPISNVPNHLSLTSSLPKTPPVTTSVTSASTPVQFQSNPAKSSPILASQLQSALPLSNSNHKSNLPSLTSSPTQKLPFKFPSIQNINIKIRNSSEDELESSSDDEFEAIEPTIGYLTVPQQPPNSKVTTNKVNSKPSTTASSRTLQHPPVSTVVKINDNIVKSKNVVSTPKGIITITSSVPSSQPSVSTVKYSTVQLSKLLQPQQPLTLGHTVIQQQPQQLQPQIQLTQQQQQPPVVQQKLNVVKLVTHTVPSTNQPLKNYSGKSTISNIASSSTSNISTTVNVNPSVQSLVQTSNAIRAPKSSPSVVNPMNVPKILPITVNLQQSTKSSPLRPIMSIGTPTTGNLTAGGVTLNGPVNSIISLSSSGVSAGATVPSSSMVTASNSSSASSASTSLQMFSLLSQPNVNVMDTLGDDLNLNLGLSINMSNLTVTGVGGGEDDVDLGETKFSKLPDMEKIDDLSVLEGNPFDSIPNLSDELDGLDLDLVDGLCDFEGLLSEEKQYASFFSLIRDVLCSTRDHRMTLVCLEKTIRKWSVSPTATLNTWFLRVNDWNEALITALNFLAGNYQVILNIDKIPDAHPEDFVPYIEYKYKTKYYQWIGAGRDSDNNLTSLCNMWLENFDRLPPLKKLEAENEDQEEEDDENEDSDGPGEEAKKKNKRPQTPPPPRCVTDWSVRPSTQVEKESFQAQERLRFENPHKAFTYQMHGYESVVGPVKGVYSSQSGMTNKARGHSLLVDDRPPYVTILALVRDAVARLPNGEGTRSEICEMLRDSAFLAPEASNVTLNSVVSGALDRLHYERDPCVRYDSHKKSWVYLHRDRTQEQFERLHHNRSYTKSTKSRSNTSRKSRKQSSKSISQSSSPGSTSVKEQTVNPAPVLTSGSVNPVSVATPTSIALSTTKLPPVGTLIAKTSLNSTNQPLLQFSNIRHIPPTPTNVEANRPKALPTPTTGKHSVVTATVTSTPEVVKQVFSVENSQLVSSTSQMMDRNTGTMRKMPLNEVLAAASSLGSTIRFTTIPNSPGIVAVSGTTGNVHLNTAGAEQTGSSIVFRTTGNANIGSALTSQTLAGNAGNLLGTQQTVALQVQAVSTSGSGGTIQQASVIPVKSPSVTVSQASSISNTTMNPGQLLLNSQAVLRLANSIRLPEGVRFAQVRLPVQQNAQQIGSSPVRLPQQRIILTRAALSGQTQTQGVLLGQTPSGQTVILSTTPGALGHLHGATSSQIPISITTSQGSATLESSNISITNASTSSNPPSHAVNPVSVSLNSGVTRPGTISVFTNSHTGSSTVVSNSNNIAELSSPSIVVNNSNVMSSAGTPTMIPISQAQSSSILQHMSSTHHQHIVTQVANQLQQQSSQATNNSTAAQLTSPIIIRSQQGDFVIPGHISLGRGVQGIKVIPVPAGKQTVLARIVTPNTPQQASQAGPNQQTANTQPP</sequence>
<feature type="region of interest" description="Disordered" evidence="3">
    <location>
        <begin position="366"/>
        <end position="398"/>
    </location>
</feature>
<feature type="compositionally biased region" description="Low complexity" evidence="3">
    <location>
        <begin position="153"/>
        <end position="164"/>
    </location>
</feature>
<feature type="domain" description="DEUBAD" evidence="4">
    <location>
        <begin position="19"/>
        <end position="137"/>
    </location>
</feature>
<dbReference type="InterPro" id="IPR025220">
    <property type="entry name" value="NFRKB_WH_1"/>
</dbReference>
<dbReference type="PANTHER" id="PTHR13052">
    <property type="entry name" value="NFRKB-RELATED"/>
    <property type="match status" value="1"/>
</dbReference>
<proteinExistence type="predicted"/>
<feature type="compositionally biased region" description="Polar residues" evidence="3">
    <location>
        <begin position="1222"/>
        <end position="1238"/>
    </location>
</feature>
<dbReference type="InterPro" id="IPR024867">
    <property type="entry name" value="NFRKB"/>
</dbReference>
<gene>
    <name evidence="5" type="ORF">AFUS01_LOCUS44353</name>
</gene>
<dbReference type="GO" id="GO:0031011">
    <property type="term" value="C:Ino80 complex"/>
    <property type="evidence" value="ECO:0007669"/>
    <property type="project" value="InterPro"/>
</dbReference>
<dbReference type="PANTHER" id="PTHR13052:SF3">
    <property type="entry name" value="NUCLEAR FACTOR RELATED TO KAPPA-B-BINDING PROTEIN"/>
    <property type="match status" value="1"/>
</dbReference>
<feature type="region of interest" description="Disordered" evidence="3">
    <location>
        <begin position="1179"/>
        <end position="1238"/>
    </location>
</feature>
<dbReference type="Pfam" id="PF14465">
    <property type="entry name" value="WHD_1st_NFRKB"/>
    <property type="match status" value="1"/>
</dbReference>
<evidence type="ECO:0000256" key="1">
    <source>
        <dbReference type="ARBA" id="ARBA00004123"/>
    </source>
</evidence>
<evidence type="ECO:0000256" key="3">
    <source>
        <dbReference type="SAM" id="MobiDB-lite"/>
    </source>
</evidence>
<accession>A0A8J2LKN2</accession>
<feature type="compositionally biased region" description="Low complexity" evidence="3">
    <location>
        <begin position="1187"/>
        <end position="1196"/>
    </location>
</feature>